<protein>
    <recommendedName>
        <fullName evidence="7">Filament-like plant protein</fullName>
    </recommendedName>
</protein>
<keyword evidence="6" id="KW-1185">Reference proteome</keyword>
<organism evidence="5 6">
    <name type="scientific">Dendrobium thyrsiflorum</name>
    <name type="common">Pinecone-like raceme dendrobium</name>
    <name type="synonym">Orchid</name>
    <dbReference type="NCBI Taxonomy" id="117978"/>
    <lineage>
        <taxon>Eukaryota</taxon>
        <taxon>Viridiplantae</taxon>
        <taxon>Streptophyta</taxon>
        <taxon>Embryophyta</taxon>
        <taxon>Tracheophyta</taxon>
        <taxon>Spermatophyta</taxon>
        <taxon>Magnoliopsida</taxon>
        <taxon>Liliopsida</taxon>
        <taxon>Asparagales</taxon>
        <taxon>Orchidaceae</taxon>
        <taxon>Epidendroideae</taxon>
        <taxon>Malaxideae</taxon>
        <taxon>Dendrobiinae</taxon>
        <taxon>Dendrobium</taxon>
    </lineage>
</organism>
<evidence type="ECO:0000313" key="5">
    <source>
        <dbReference type="EMBL" id="KAL0917643.1"/>
    </source>
</evidence>
<sequence length="771" mass="86621">MDHQSGIWRRKASEKNLGESDSSGSVSSYSERYSDEQEVFGSSPTEGSLNHAHSQEVSSINKGNEGHVTVKSLTEKLSAALLDVAAKEDLIKQHAKVTEEAISGWETSEAELAALKQQLEASSLKNTVLEDRISHLEEALKECVRKLRQSREEQDRKLQDALLFRTNEWESKKSELEKQLKELHAQLETAKTEAFINTDKSISLRLESLEKENKSLKTELLVQSEQLRICTLERELSTQTAESASKQHLESIKKVAKLQSECRRLQAVACRTTSTRYQIPVSGTVSVEYLADSQSENIKHLTGTYSDQESLDSWASTLISQLDQLKQEDTVCATDITASTEIDLMDDFLEMEKLVATPETDYEISTNNLKGESNRDFASVQSLGNELEALQLQVTELGNKVEMMENEKAQLKMDLAEAQNQLEVSCNQLALVGDKLVDMQRKLDFANETKDAAVAEAFDLEVRRKETESRLEMAQLEVMKLSEKLELSQGKLDEKALSMELEEKLETLEGTRNELQSQLNSAYMQAEELREHVTLLEGRVEKERALSAVYSTKAEANEAESKKLEIQLMLANSDLENLNKTIAVLELELKEERLTTAKLADSVETAESARRSLESQLELTHSEVGNLVNEVRHLQEKVDEERALSVEYSAKCQVLEEELSRRKKDAELWRITSSNGVVKLNKEKELAEAAGKLAECQKTIASLGQQLKSLTNIDEFIFESKKAEKEGPLPYISFPETKADSHCSSEDTTFPAFSNGKEMILLPQPPHPQII</sequence>
<evidence type="ECO:0000313" key="6">
    <source>
        <dbReference type="Proteomes" id="UP001552299"/>
    </source>
</evidence>
<dbReference type="EMBL" id="JANQDX010000010">
    <property type="protein sequence ID" value="KAL0917643.1"/>
    <property type="molecule type" value="Genomic_DNA"/>
</dbReference>
<evidence type="ECO:0000256" key="4">
    <source>
        <dbReference type="SAM" id="MobiDB-lite"/>
    </source>
</evidence>
<dbReference type="Pfam" id="PF05911">
    <property type="entry name" value="FPP"/>
    <property type="match status" value="3"/>
</dbReference>
<comment type="caution">
    <text evidence="5">The sequence shown here is derived from an EMBL/GenBank/DDBJ whole genome shotgun (WGS) entry which is preliminary data.</text>
</comment>
<feature type="coiled-coil region" evidence="3">
    <location>
        <begin position="112"/>
        <end position="226"/>
    </location>
</feature>
<keyword evidence="2 3" id="KW-0175">Coiled coil</keyword>
<feature type="coiled-coil region" evidence="3">
    <location>
        <begin position="380"/>
        <end position="644"/>
    </location>
</feature>
<dbReference type="Proteomes" id="UP001552299">
    <property type="component" value="Unassembled WGS sequence"/>
</dbReference>
<evidence type="ECO:0000256" key="1">
    <source>
        <dbReference type="ARBA" id="ARBA00005921"/>
    </source>
</evidence>
<gene>
    <name evidence="5" type="ORF">M5K25_012720</name>
</gene>
<reference evidence="5 6" key="1">
    <citation type="journal article" date="2024" name="Plant Biotechnol. J.">
        <title>Dendrobium thyrsiflorum genome and its molecular insights into genes involved in important horticultural traits.</title>
        <authorList>
            <person name="Chen B."/>
            <person name="Wang J.Y."/>
            <person name="Zheng P.J."/>
            <person name="Li K.L."/>
            <person name="Liang Y.M."/>
            <person name="Chen X.F."/>
            <person name="Zhang C."/>
            <person name="Zhao X."/>
            <person name="He X."/>
            <person name="Zhang G.Q."/>
            <person name="Liu Z.J."/>
            <person name="Xu Q."/>
        </authorList>
    </citation>
    <scope>NUCLEOTIDE SEQUENCE [LARGE SCALE GENOMIC DNA]</scope>
    <source>
        <strain evidence="5">GZMU011</strain>
    </source>
</reference>
<evidence type="ECO:0008006" key="7">
    <source>
        <dbReference type="Google" id="ProtNLM"/>
    </source>
</evidence>
<dbReference type="PANTHER" id="PTHR31580">
    <property type="entry name" value="FILAMENT-LIKE PLANT PROTEIN 4"/>
    <property type="match status" value="1"/>
</dbReference>
<proteinExistence type="inferred from homology"/>
<dbReference type="AlphaFoldDB" id="A0ABD0UY80"/>
<accession>A0ABD0UY80</accession>
<evidence type="ECO:0000256" key="3">
    <source>
        <dbReference type="SAM" id="Coils"/>
    </source>
</evidence>
<name>A0ABD0UY80_DENTH</name>
<dbReference type="PANTHER" id="PTHR31580:SF49">
    <property type="entry name" value="FILAMENT-LIKE PLANT PROTEIN 3"/>
    <property type="match status" value="1"/>
</dbReference>
<feature type="compositionally biased region" description="Low complexity" evidence="4">
    <location>
        <begin position="19"/>
        <end position="31"/>
    </location>
</feature>
<evidence type="ECO:0000256" key="2">
    <source>
        <dbReference type="ARBA" id="ARBA00023054"/>
    </source>
</evidence>
<comment type="similarity">
    <text evidence="1">Belongs to the FPP family.</text>
</comment>
<feature type="compositionally biased region" description="Polar residues" evidence="4">
    <location>
        <begin position="40"/>
        <end position="62"/>
    </location>
</feature>
<dbReference type="InterPro" id="IPR008587">
    <property type="entry name" value="FPP_plant"/>
</dbReference>
<feature type="region of interest" description="Disordered" evidence="4">
    <location>
        <begin position="1"/>
        <end position="63"/>
    </location>
</feature>